<dbReference type="EMBL" id="VORB01000008">
    <property type="protein sequence ID" value="TXC77089.1"/>
    <property type="molecule type" value="Genomic_DNA"/>
</dbReference>
<sequence length="552" mass="63838">MSIYPPLLEKPQKEPSNKYANKKPPHYYHKVSGLEPYEGPWTRDTARHLLSRTCFGFTKADLDIVAQQGLQASLTEILTQHQPYSSPINDYYNQISDPDCAPEASWVDKNISADPMINNARMRSYQGWWLGEMAEQPRSIFEKMKLFWHNHFATQISTVNFPQFAYGTSQLIGSHALGNFKTLTKQITFDPGMLVYLNGYKNQKNRPDENYARELQELFTIGKGATSKYTEEDVRQAARVLTGWTFDQNLDVTFIPNWHDTGDKQFSAFYENKVIKGGSNGELEFDELLNMIFAKQEVAEFLMSKLYRFFVYYVIDDEIQQKVITPLANIFRDNNYEILPVLQALFNSAHFFDAYTRGAIIKNPMDFMIGHLKATGYDTRRENPTERSRGFYIFNILGAVLQMQIGEPPNVAGWSAYYQAPQYHEHWINSVTLPKRNQITDVIMIPPTGLRLSGTTTFLDILPLTEDVPNAEEPVKLVDYWEDLCFSKGLSAEQKDSLKSILLYGQTEDYYWTIAWQDYLGDKQNPQKKQLVYNLLLGFYKQLFNLPEYQLS</sequence>
<proteinExistence type="predicted"/>
<protein>
    <submittedName>
        <fullName evidence="2">DUF1800 domain-containing protein</fullName>
    </submittedName>
</protein>
<evidence type="ECO:0000256" key="1">
    <source>
        <dbReference type="SAM" id="MobiDB-lite"/>
    </source>
</evidence>
<organism evidence="2 3">
    <name type="scientific">Luteibaculum oceani</name>
    <dbReference type="NCBI Taxonomy" id="1294296"/>
    <lineage>
        <taxon>Bacteria</taxon>
        <taxon>Pseudomonadati</taxon>
        <taxon>Bacteroidota</taxon>
        <taxon>Flavobacteriia</taxon>
        <taxon>Flavobacteriales</taxon>
        <taxon>Luteibaculaceae</taxon>
        <taxon>Luteibaculum</taxon>
    </lineage>
</organism>
<name>A0A5C6UVU1_9FLAO</name>
<reference evidence="2 3" key="1">
    <citation type="submission" date="2019-08" db="EMBL/GenBank/DDBJ databases">
        <title>Genome of Luteibaculum oceani JCM 18817.</title>
        <authorList>
            <person name="Bowman J.P."/>
        </authorList>
    </citation>
    <scope>NUCLEOTIDE SEQUENCE [LARGE SCALE GENOMIC DNA]</scope>
    <source>
        <strain evidence="2 3">JCM 18817</strain>
    </source>
</reference>
<dbReference type="Pfam" id="PF08811">
    <property type="entry name" value="DUF1800"/>
    <property type="match status" value="1"/>
</dbReference>
<dbReference type="InterPro" id="IPR014917">
    <property type="entry name" value="DUF1800"/>
</dbReference>
<dbReference type="RefSeq" id="WP_147014977.1">
    <property type="nucleotide sequence ID" value="NZ_VORB01000008.1"/>
</dbReference>
<dbReference type="AlphaFoldDB" id="A0A5C6UVU1"/>
<dbReference type="OrthoDB" id="9772295at2"/>
<evidence type="ECO:0000313" key="3">
    <source>
        <dbReference type="Proteomes" id="UP000321168"/>
    </source>
</evidence>
<feature type="region of interest" description="Disordered" evidence="1">
    <location>
        <begin position="1"/>
        <end position="24"/>
    </location>
</feature>
<accession>A0A5C6UVU1</accession>
<keyword evidence="3" id="KW-1185">Reference proteome</keyword>
<dbReference type="Proteomes" id="UP000321168">
    <property type="component" value="Unassembled WGS sequence"/>
</dbReference>
<comment type="caution">
    <text evidence="2">The sequence shown here is derived from an EMBL/GenBank/DDBJ whole genome shotgun (WGS) entry which is preliminary data.</text>
</comment>
<gene>
    <name evidence="2" type="ORF">FRX97_09505</name>
</gene>
<evidence type="ECO:0000313" key="2">
    <source>
        <dbReference type="EMBL" id="TXC77089.1"/>
    </source>
</evidence>